<sequence length="83" mass="9817">MAPNRIRVIHEETTSLLDFLYRNRPTTMAPLTNRCRISCREITMGFSQKASFAFEIAILSTRDRLRKLCIYIYRKKDKSTRDS</sequence>
<evidence type="ECO:0000313" key="2">
    <source>
        <dbReference type="Proteomes" id="UP001430953"/>
    </source>
</evidence>
<name>A0AAW2ERL5_9HYME</name>
<gene>
    <name evidence="1" type="ORF">PUN28_016253</name>
</gene>
<dbReference type="EMBL" id="JADYXP020000018">
    <property type="protein sequence ID" value="KAL0106393.1"/>
    <property type="molecule type" value="Genomic_DNA"/>
</dbReference>
<accession>A0AAW2ERL5</accession>
<dbReference type="AlphaFoldDB" id="A0AAW2ERL5"/>
<organism evidence="1 2">
    <name type="scientific">Cardiocondyla obscurior</name>
    <dbReference type="NCBI Taxonomy" id="286306"/>
    <lineage>
        <taxon>Eukaryota</taxon>
        <taxon>Metazoa</taxon>
        <taxon>Ecdysozoa</taxon>
        <taxon>Arthropoda</taxon>
        <taxon>Hexapoda</taxon>
        <taxon>Insecta</taxon>
        <taxon>Pterygota</taxon>
        <taxon>Neoptera</taxon>
        <taxon>Endopterygota</taxon>
        <taxon>Hymenoptera</taxon>
        <taxon>Apocrita</taxon>
        <taxon>Aculeata</taxon>
        <taxon>Formicoidea</taxon>
        <taxon>Formicidae</taxon>
        <taxon>Myrmicinae</taxon>
        <taxon>Cardiocondyla</taxon>
    </lineage>
</organism>
<proteinExistence type="predicted"/>
<dbReference type="Proteomes" id="UP001430953">
    <property type="component" value="Unassembled WGS sequence"/>
</dbReference>
<evidence type="ECO:0000313" key="1">
    <source>
        <dbReference type="EMBL" id="KAL0106393.1"/>
    </source>
</evidence>
<protein>
    <recommendedName>
        <fullName evidence="3">Ribosomal protein S14</fullName>
    </recommendedName>
</protein>
<evidence type="ECO:0008006" key="3">
    <source>
        <dbReference type="Google" id="ProtNLM"/>
    </source>
</evidence>
<comment type="caution">
    <text evidence="1">The sequence shown here is derived from an EMBL/GenBank/DDBJ whole genome shotgun (WGS) entry which is preliminary data.</text>
</comment>
<reference evidence="1 2" key="1">
    <citation type="submission" date="2023-03" db="EMBL/GenBank/DDBJ databases">
        <title>High recombination rates correlate with genetic variation in Cardiocondyla obscurior ants.</title>
        <authorList>
            <person name="Errbii M."/>
        </authorList>
    </citation>
    <scope>NUCLEOTIDE SEQUENCE [LARGE SCALE GENOMIC DNA]</scope>
    <source>
        <strain evidence="1">Alpha-2009</strain>
        <tissue evidence="1">Whole body</tissue>
    </source>
</reference>
<keyword evidence="2" id="KW-1185">Reference proteome</keyword>